<dbReference type="EMBL" id="CP006986">
    <property type="protein sequence ID" value="AIC29242.1"/>
    <property type="molecule type" value="Genomic_DNA"/>
</dbReference>
<keyword evidence="4 10" id="KW-0813">Transport</keyword>
<proteinExistence type="inferred from homology"/>
<reference evidence="13 14" key="1">
    <citation type="submission" date="2013-12" db="EMBL/GenBank/DDBJ databases">
        <title>Complete genome sequence of Rhizobium etli bv. mimosae IE4771.</title>
        <authorList>
            <person name="Bustos P."/>
            <person name="Santamaria R.I."/>
            <person name="Lozano L."/>
            <person name="Ormeno-Orrillo E."/>
            <person name="Rogel M.A."/>
            <person name="Romero D."/>
            <person name="Cevallos M.A."/>
            <person name="Martinez-Romero E."/>
            <person name="Gonzalez V."/>
        </authorList>
    </citation>
    <scope>NUCLEOTIDE SEQUENCE [LARGE SCALE GENOMIC DNA]</scope>
    <source>
        <strain evidence="13 14">IE4771</strain>
    </source>
</reference>
<comment type="subunit">
    <text evidence="10 11">F-type ATPases have 2 components, CF(1) - the catalytic core - and CF(0) - the membrane proton channel. CF(1) has five subunits: alpha(3), beta(3), gamma(1), delta(1), epsilon(1). CF(0) has three main subunits: a, b and c.</text>
</comment>
<evidence type="ECO:0000256" key="5">
    <source>
        <dbReference type="ARBA" id="ARBA00022781"/>
    </source>
</evidence>
<sequence length="135" mass="15058">MADNFNFELVSPERLLLSEMVTEVVIPATEGEMTVMAHHAPTMTTIKPGVVSVRSASGKKQDYVVFGGFADILPTGCTLLAESAVPVEELHKDELTRRIEAARKELEHAELHEHKSKLEHFIMELTHLRGIVQQD</sequence>
<dbReference type="GO" id="GO:0046933">
    <property type="term" value="F:proton-transporting ATP synthase activity, rotational mechanism"/>
    <property type="evidence" value="ECO:0007669"/>
    <property type="project" value="UniProtKB-UniRule"/>
</dbReference>
<dbReference type="InterPro" id="IPR001469">
    <property type="entry name" value="ATP_synth_F1_dsu/esu"/>
</dbReference>
<evidence type="ECO:0000313" key="14">
    <source>
        <dbReference type="Proteomes" id="UP000027180"/>
    </source>
</evidence>
<evidence type="ECO:0000256" key="3">
    <source>
        <dbReference type="ARBA" id="ARBA00005712"/>
    </source>
</evidence>
<accession>A0A060I5T8</accession>
<keyword evidence="8 10" id="KW-0139">CF(1)</keyword>
<evidence type="ECO:0000256" key="6">
    <source>
        <dbReference type="ARBA" id="ARBA00023065"/>
    </source>
</evidence>
<protein>
    <recommendedName>
        <fullName evidence="10">ATP synthase epsilon chain</fullName>
    </recommendedName>
    <alternativeName>
        <fullName evidence="10">ATP synthase F1 sector epsilon subunit</fullName>
    </alternativeName>
    <alternativeName>
        <fullName evidence="10">F-ATPase epsilon subunit</fullName>
    </alternativeName>
</protein>
<name>A0A060I5T8_RHIET</name>
<evidence type="ECO:0000256" key="4">
    <source>
        <dbReference type="ARBA" id="ARBA00022448"/>
    </source>
</evidence>
<dbReference type="GO" id="GO:0005524">
    <property type="term" value="F:ATP binding"/>
    <property type="evidence" value="ECO:0007669"/>
    <property type="project" value="UniProtKB-UniRule"/>
</dbReference>
<gene>
    <name evidence="10 13" type="primary">atpC</name>
    <name evidence="13" type="ORF">IE4771_CH04193</name>
</gene>
<dbReference type="NCBIfam" id="NF001851">
    <property type="entry name" value="PRK00571.2-4"/>
    <property type="match status" value="1"/>
</dbReference>
<keyword evidence="6 10" id="KW-0406">Ion transport</keyword>
<dbReference type="Pfam" id="PF02823">
    <property type="entry name" value="ATP-synt_DE_N"/>
    <property type="match status" value="1"/>
</dbReference>
<keyword evidence="9 10" id="KW-0066">ATP synthesis</keyword>
<keyword evidence="5 10" id="KW-0375">Hydrogen ion transport</keyword>
<evidence type="ECO:0000259" key="12">
    <source>
        <dbReference type="Pfam" id="PF02823"/>
    </source>
</evidence>
<dbReference type="NCBIfam" id="TIGR01216">
    <property type="entry name" value="ATP_synt_epsi"/>
    <property type="match status" value="1"/>
</dbReference>
<dbReference type="SUPFAM" id="SSF51344">
    <property type="entry name" value="Epsilon subunit of F1F0-ATP synthase N-terminal domain"/>
    <property type="match status" value="1"/>
</dbReference>
<dbReference type="GO" id="GO:0012505">
    <property type="term" value="C:endomembrane system"/>
    <property type="evidence" value="ECO:0007669"/>
    <property type="project" value="UniProtKB-SubCell"/>
</dbReference>
<evidence type="ECO:0000256" key="9">
    <source>
        <dbReference type="ARBA" id="ARBA00023310"/>
    </source>
</evidence>
<dbReference type="PANTHER" id="PTHR13822">
    <property type="entry name" value="ATP SYNTHASE DELTA/EPSILON CHAIN"/>
    <property type="match status" value="1"/>
</dbReference>
<keyword evidence="10" id="KW-1003">Cell membrane</keyword>
<feature type="domain" description="ATP synthase F1 complex delta/epsilon subunit N-terminal" evidence="12">
    <location>
        <begin position="5"/>
        <end position="84"/>
    </location>
</feature>
<organism evidence="13 14">
    <name type="scientific">Rhizobium etli bv. mimosae str. IE4771</name>
    <dbReference type="NCBI Taxonomy" id="1432050"/>
    <lineage>
        <taxon>Bacteria</taxon>
        <taxon>Pseudomonadati</taxon>
        <taxon>Pseudomonadota</taxon>
        <taxon>Alphaproteobacteria</taxon>
        <taxon>Hyphomicrobiales</taxon>
        <taxon>Rhizobiaceae</taxon>
        <taxon>Rhizobium/Agrobacterium group</taxon>
        <taxon>Rhizobium</taxon>
    </lineage>
</organism>
<dbReference type="GO" id="GO:0045259">
    <property type="term" value="C:proton-transporting ATP synthase complex"/>
    <property type="evidence" value="ECO:0007669"/>
    <property type="project" value="UniProtKB-KW"/>
</dbReference>
<dbReference type="HAMAP" id="MF_00530">
    <property type="entry name" value="ATP_synth_epsil_bac"/>
    <property type="match status" value="1"/>
</dbReference>
<evidence type="ECO:0000256" key="10">
    <source>
        <dbReference type="HAMAP-Rule" id="MF_00530"/>
    </source>
</evidence>
<dbReference type="GO" id="GO:0005886">
    <property type="term" value="C:plasma membrane"/>
    <property type="evidence" value="ECO:0007669"/>
    <property type="project" value="UniProtKB-SubCell"/>
</dbReference>
<keyword evidence="7 10" id="KW-0472">Membrane</keyword>
<dbReference type="AlphaFoldDB" id="A0A060I5T8"/>
<evidence type="ECO:0000256" key="7">
    <source>
        <dbReference type="ARBA" id="ARBA00023136"/>
    </source>
</evidence>
<dbReference type="RefSeq" id="WP_010053653.1">
    <property type="nucleotide sequence ID" value="NZ_CP006986.1"/>
</dbReference>
<dbReference type="Gene3D" id="2.60.15.10">
    <property type="entry name" value="F0F1 ATP synthase delta/epsilon subunit, N-terminal"/>
    <property type="match status" value="1"/>
</dbReference>
<evidence type="ECO:0000256" key="8">
    <source>
        <dbReference type="ARBA" id="ARBA00023196"/>
    </source>
</evidence>
<dbReference type="InterPro" id="IPR020546">
    <property type="entry name" value="ATP_synth_F1_dsu/esu_N"/>
</dbReference>
<dbReference type="GeneID" id="66148126"/>
<evidence type="ECO:0000256" key="11">
    <source>
        <dbReference type="RuleBase" id="RU003656"/>
    </source>
</evidence>
<evidence type="ECO:0000313" key="13">
    <source>
        <dbReference type="EMBL" id="AIC29242.1"/>
    </source>
</evidence>
<comment type="similarity">
    <text evidence="3 10 11">Belongs to the ATPase epsilon chain family.</text>
</comment>
<dbReference type="KEGG" id="rei:IE4771_CH04193"/>
<comment type="function">
    <text evidence="1 10">Produces ATP from ADP in the presence of a proton gradient across the membrane.</text>
</comment>
<evidence type="ECO:0000256" key="1">
    <source>
        <dbReference type="ARBA" id="ARBA00003543"/>
    </source>
</evidence>
<dbReference type="HOGENOM" id="CLU_084338_2_1_5"/>
<comment type="subcellular location">
    <subcellularLocation>
        <location evidence="10">Cell membrane</location>
        <topology evidence="10">Peripheral membrane protein</topology>
    </subcellularLocation>
    <subcellularLocation>
        <location evidence="2">Endomembrane system</location>
        <topology evidence="2">Peripheral membrane protein</topology>
    </subcellularLocation>
</comment>
<dbReference type="PANTHER" id="PTHR13822:SF10">
    <property type="entry name" value="ATP SYNTHASE EPSILON CHAIN, CHLOROPLASTIC"/>
    <property type="match status" value="1"/>
</dbReference>
<dbReference type="CDD" id="cd12152">
    <property type="entry name" value="F1-ATPase_delta"/>
    <property type="match status" value="1"/>
</dbReference>
<dbReference type="Proteomes" id="UP000027180">
    <property type="component" value="Chromosome"/>
</dbReference>
<dbReference type="OrthoDB" id="9799969at2"/>
<evidence type="ECO:0000256" key="2">
    <source>
        <dbReference type="ARBA" id="ARBA00004184"/>
    </source>
</evidence>
<dbReference type="InterPro" id="IPR036771">
    <property type="entry name" value="ATPsynth_dsu/esu_N"/>
</dbReference>